<evidence type="ECO:0000256" key="2">
    <source>
        <dbReference type="ARBA" id="ARBA00022518"/>
    </source>
</evidence>
<keyword evidence="2" id="KW-0244">Early protein</keyword>
<dbReference type="Pfam" id="PF02711">
    <property type="entry name" value="Pap_E4"/>
    <property type="match status" value="1"/>
</dbReference>
<evidence type="ECO:0000256" key="1">
    <source>
        <dbReference type="ARBA" id="ARBA00009551"/>
    </source>
</evidence>
<comment type="similarity">
    <text evidence="1">Belongs to the papillomaviridae E4 protein family.</text>
</comment>
<feature type="compositionally biased region" description="Low complexity" evidence="3">
    <location>
        <begin position="49"/>
        <end position="64"/>
    </location>
</feature>
<dbReference type="EMBL" id="KU298931">
    <property type="protein sequence ID" value="ALT54982.1"/>
    <property type="molecule type" value="Genomic_DNA"/>
</dbReference>
<organismHost>
    <name type="scientific">Homo sapiens</name>
    <name type="common">Human</name>
    <dbReference type="NCBI Taxonomy" id="9606"/>
</organismHost>
<feature type="compositionally biased region" description="Basic residues" evidence="3">
    <location>
        <begin position="38"/>
        <end position="47"/>
    </location>
</feature>
<protein>
    <submittedName>
        <fullName evidence="4">E4</fullName>
    </submittedName>
</protein>
<organism evidence="4">
    <name type="scientific">Human papillomavirus 68</name>
    <dbReference type="NCBI Taxonomy" id="45240"/>
    <lineage>
        <taxon>Viruses</taxon>
        <taxon>Monodnaviria</taxon>
        <taxon>Shotokuvirae</taxon>
        <taxon>Cossaviricota</taxon>
        <taxon>Papovaviricetes</taxon>
        <taxon>Zurhausenvirales</taxon>
        <taxon>Papillomaviridae</taxon>
        <taxon>Firstpapillomavirinae</taxon>
        <taxon>Alphapapillomavirus</taxon>
        <taxon>Alphapapillomavirus 7</taxon>
    </lineage>
</organism>
<feature type="region of interest" description="Disordered" evidence="3">
    <location>
        <begin position="26"/>
        <end position="64"/>
    </location>
</feature>
<dbReference type="InterPro" id="IPR003861">
    <property type="entry name" value="Papilloma_E4"/>
</dbReference>
<sequence>FIVLTLCAVPLTEQYPLLNLLPNYRTPPRPIPPQVPHAPKKHARRRLGSTPDSTESLSPLSPTTCPWTVSTSHSSVEVQATTKEGTCVVVTLHL</sequence>
<evidence type="ECO:0000313" key="4">
    <source>
        <dbReference type="EMBL" id="ALT54982.1"/>
    </source>
</evidence>
<evidence type="ECO:0000256" key="3">
    <source>
        <dbReference type="SAM" id="MobiDB-lite"/>
    </source>
</evidence>
<accession>A0A159DSF9</accession>
<name>A0A159DSF9_HPV68</name>
<feature type="compositionally biased region" description="Pro residues" evidence="3">
    <location>
        <begin position="26"/>
        <end position="36"/>
    </location>
</feature>
<feature type="non-terminal residue" evidence="4">
    <location>
        <position position="1"/>
    </location>
</feature>
<reference evidence="4" key="1">
    <citation type="journal article" date="2016" name="Virology">
        <title>Identification of novel human papillomavirus lineages and sublineages in HIV/HPV-coinfected pregnant women by next-generation sequencing.</title>
        <authorList>
            <person name="Siqueira J.D."/>
            <person name="Alves B.M."/>
            <person name="Prellwitz I.M."/>
            <person name="Furtado C."/>
            <person name="Meyrelles A.R."/>
            <person name="Machado E.S."/>
            <person name="Seuanez H.N."/>
            <person name="Soares M.A."/>
            <person name="Soares E.A."/>
        </authorList>
    </citation>
    <scope>NUCLEOTIDE SEQUENCE</scope>
    <source>
        <strain evidence="4">83A.68</strain>
    </source>
</reference>
<proteinExistence type="inferred from homology"/>